<reference evidence="1 2" key="1">
    <citation type="journal article" date="2010" name="Appl. Environ. Microbiol.">
        <title>Sequence analysis of Leuconostoc mesenteroides bacteriophage Phi1-A4 isolated from an industrial vegetable fermentation.</title>
        <authorList>
            <person name="Lu Z."/>
            <person name="Altermann E."/>
            <person name="Breidt F."/>
            <person name="Kozyavkin S."/>
        </authorList>
    </citation>
    <scope>NUCLEOTIDE SEQUENCE [LARGE SCALE GENOMIC DNA]</scope>
</reference>
<evidence type="ECO:0000313" key="1">
    <source>
        <dbReference type="EMBL" id="ADD71761.1"/>
    </source>
</evidence>
<dbReference type="KEGG" id="vg:26041823"/>
<organism evidence="1 2">
    <name type="scientific">Leuconostoc phage 1-A4</name>
    <dbReference type="NCBI Taxonomy" id="745088"/>
    <lineage>
        <taxon>Viruses</taxon>
        <taxon>Duplodnaviria</taxon>
        <taxon>Heunggongvirae</taxon>
        <taxon>Uroviricota</taxon>
        <taxon>Caudoviricetes</taxon>
        <taxon>Mccleskeyvirinae</taxon>
        <taxon>Unaquatrovirus</taxon>
        <taxon>Unaquatrovirus uv1A4</taxon>
    </lineage>
</organism>
<sequence>MAYTKNTWLTDDIITADKLNNIENGILGQYSTPATFTDFNTVAGGMNKYQGFWYVQGTGVINGPTGTTTWSTVEVIRGNSNATGLIRVIPFNSSTVYVSSVNGGNIVGWARLAENESVVHKTGDETVSGNKTFSGTTNTTGYLKQKRWSTTASIGGNTFILNRIGDVIFASGQVTTVLTGETTASGTLPTGFRPSANFVITTNRGITTRSLLFQSNGSVWVPELVNVDSYISGTYLAEDTLPTI</sequence>
<dbReference type="RefSeq" id="YP_009168368.1">
    <property type="nucleotide sequence ID" value="NC_027987.1"/>
</dbReference>
<protein>
    <submittedName>
        <fullName evidence="1">Baseplate protein</fullName>
    </submittedName>
</protein>
<evidence type="ECO:0000313" key="2">
    <source>
        <dbReference type="Proteomes" id="UP000001704"/>
    </source>
</evidence>
<name>D4N4L1_9CAUD</name>
<dbReference type="Proteomes" id="UP000001704">
    <property type="component" value="Segment"/>
</dbReference>
<dbReference type="SUPFAM" id="SSF69349">
    <property type="entry name" value="Phage fibre proteins"/>
    <property type="match status" value="1"/>
</dbReference>
<accession>D4N4L1</accession>
<dbReference type="Gene3D" id="6.10.140.2190">
    <property type="match status" value="1"/>
</dbReference>
<dbReference type="EMBL" id="GQ451696">
    <property type="protein sequence ID" value="ADD71761.1"/>
    <property type="molecule type" value="Genomic_DNA"/>
</dbReference>
<dbReference type="OrthoDB" id="4847at10239"/>
<dbReference type="GeneID" id="26041823"/>
<proteinExistence type="predicted"/>
<keyword evidence="2" id="KW-1185">Reference proteome</keyword>
<gene>
    <name evidence="1" type="ORF">LM1A4_038</name>
</gene>